<proteinExistence type="predicted"/>
<dbReference type="GO" id="GO:0003676">
    <property type="term" value="F:nucleic acid binding"/>
    <property type="evidence" value="ECO:0007669"/>
    <property type="project" value="InterPro"/>
</dbReference>
<comment type="caution">
    <text evidence="1">The sequence shown here is derived from an EMBL/GenBank/DDBJ whole genome shotgun (WGS) entry which is preliminary data.</text>
</comment>
<keyword evidence="2" id="KW-1185">Reference proteome</keyword>
<organism evidence="1 2">
    <name type="scientific">Oopsacas minuta</name>
    <dbReference type="NCBI Taxonomy" id="111878"/>
    <lineage>
        <taxon>Eukaryota</taxon>
        <taxon>Metazoa</taxon>
        <taxon>Porifera</taxon>
        <taxon>Hexactinellida</taxon>
        <taxon>Hexasterophora</taxon>
        <taxon>Lyssacinosida</taxon>
        <taxon>Leucopsacidae</taxon>
        <taxon>Oopsacas</taxon>
    </lineage>
</organism>
<dbReference type="InterPro" id="IPR036397">
    <property type="entry name" value="RNaseH_sf"/>
</dbReference>
<dbReference type="Gene3D" id="3.30.420.10">
    <property type="entry name" value="Ribonuclease H-like superfamily/Ribonuclease H"/>
    <property type="match status" value="1"/>
</dbReference>
<reference evidence="1 2" key="1">
    <citation type="journal article" date="2023" name="BMC Biol.">
        <title>The compact genome of the sponge Oopsacas minuta (Hexactinellida) is lacking key metazoan core genes.</title>
        <authorList>
            <person name="Santini S."/>
            <person name="Schenkelaars Q."/>
            <person name="Jourda C."/>
            <person name="Duchesne M."/>
            <person name="Belahbib H."/>
            <person name="Rocher C."/>
            <person name="Selva M."/>
            <person name="Riesgo A."/>
            <person name="Vervoort M."/>
            <person name="Leys S.P."/>
            <person name="Kodjabachian L."/>
            <person name="Le Bivic A."/>
            <person name="Borchiellini C."/>
            <person name="Claverie J.M."/>
            <person name="Renard E."/>
        </authorList>
    </citation>
    <scope>NUCLEOTIDE SEQUENCE [LARGE SCALE GENOMIC DNA]</scope>
    <source>
        <strain evidence="1">SPO-2</strain>
    </source>
</reference>
<evidence type="ECO:0000313" key="1">
    <source>
        <dbReference type="EMBL" id="KAI6646941.1"/>
    </source>
</evidence>
<dbReference type="Proteomes" id="UP001165289">
    <property type="component" value="Unassembled WGS sequence"/>
</dbReference>
<dbReference type="EMBL" id="JAKMXF010000349">
    <property type="protein sequence ID" value="KAI6646941.1"/>
    <property type="molecule type" value="Genomic_DNA"/>
</dbReference>
<sequence length="208" mass="23414">MAWMRDNNTSKWSYGIRFVHWSMNTTYHEAIGMEPYKAMTGNRPSCGLKSILPTDFLDKIFTETIVSPGNDNPDAESNHLPLSMAESSLDNERTHLLPMAESSLENERTHLLPMAESSLDNERTHLLPMAESSLDNERTHLLPLAESSLGNESTHIFPCTTTPLGNDSAEEILSDLIRGKDPELHHTNVSNFLLSDFRRNDSHPARRA</sequence>
<protein>
    <submittedName>
        <fullName evidence="1">Uncharacterized protein</fullName>
    </submittedName>
</protein>
<dbReference type="AlphaFoldDB" id="A0AAV7JDY9"/>
<accession>A0AAV7JDY9</accession>
<name>A0AAV7JDY9_9METZ</name>
<evidence type="ECO:0000313" key="2">
    <source>
        <dbReference type="Proteomes" id="UP001165289"/>
    </source>
</evidence>
<gene>
    <name evidence="1" type="ORF">LOD99_9035</name>
</gene>